<dbReference type="GO" id="GO:0005737">
    <property type="term" value="C:cytoplasm"/>
    <property type="evidence" value="ECO:0007669"/>
    <property type="project" value="UniProtKB-SubCell"/>
</dbReference>
<dbReference type="PIRSF" id="PIRSF039102">
    <property type="entry name" value="Ddl/VanB"/>
    <property type="match status" value="1"/>
</dbReference>
<keyword evidence="7 10" id="KW-0133">Cell shape</keyword>
<keyword evidence="8 10" id="KW-0573">Peptidoglycan synthesis</keyword>
<dbReference type="EMBL" id="CP011280">
    <property type="protein sequence ID" value="AKC96057.1"/>
    <property type="molecule type" value="Genomic_DNA"/>
</dbReference>
<keyword evidence="4 10" id="KW-0436">Ligase</keyword>
<dbReference type="UniPathway" id="UPA00219"/>
<dbReference type="OrthoDB" id="9813261at2"/>
<dbReference type="Pfam" id="PF01820">
    <property type="entry name" value="Dala_Dala_lig_N"/>
    <property type="match status" value="2"/>
</dbReference>
<dbReference type="GO" id="GO:0005524">
    <property type="term" value="F:ATP binding"/>
    <property type="evidence" value="ECO:0007669"/>
    <property type="project" value="UniProtKB-UniRule"/>
</dbReference>
<protein>
    <recommendedName>
        <fullName evidence="10">D-alanine--D-alanine ligase</fullName>
        <ecNumber evidence="10">6.3.2.4</ecNumber>
    </recommendedName>
    <alternativeName>
        <fullName evidence="10">D-Ala-D-Ala ligase</fullName>
    </alternativeName>
    <alternativeName>
        <fullName evidence="10">D-alanylalanine synthetase</fullName>
    </alternativeName>
</protein>
<dbReference type="HAMAP" id="MF_00047">
    <property type="entry name" value="Dala_Dala_lig"/>
    <property type="match status" value="1"/>
</dbReference>
<comment type="pathway">
    <text evidence="10">Cell wall biogenesis; peptidoglycan biosynthesis.</text>
</comment>
<dbReference type="PATRIC" id="fig|1069640.6.peg.1232"/>
<evidence type="ECO:0000256" key="4">
    <source>
        <dbReference type="ARBA" id="ARBA00022598"/>
    </source>
</evidence>
<keyword evidence="9 10" id="KW-0961">Cell wall biogenesis/degradation</keyword>
<feature type="binding site" evidence="12">
    <location>
        <position position="259"/>
    </location>
    <ligand>
        <name>Mg(2+)</name>
        <dbReference type="ChEBI" id="CHEBI:18420"/>
        <label>1</label>
    </ligand>
</feature>
<keyword evidence="6 13" id="KW-0067">ATP-binding</keyword>
<dbReference type="EC" id="6.3.2.4" evidence="10"/>
<evidence type="ECO:0000313" key="15">
    <source>
        <dbReference type="EMBL" id="AKC96057.1"/>
    </source>
</evidence>
<keyword evidence="12" id="KW-0479">Metal-binding</keyword>
<dbReference type="SUPFAM" id="SSF56059">
    <property type="entry name" value="Glutathione synthetase ATP-binding domain-like"/>
    <property type="match status" value="1"/>
</dbReference>
<feature type="active site" evidence="11">
    <location>
        <position position="270"/>
    </location>
</feature>
<feature type="binding site" evidence="12">
    <location>
        <position position="259"/>
    </location>
    <ligand>
        <name>Mg(2+)</name>
        <dbReference type="ChEBI" id="CHEBI:18420"/>
        <label>2</label>
    </ligand>
</feature>
<dbReference type="NCBIfam" id="TIGR01205">
    <property type="entry name" value="D_ala_D_alaTIGR"/>
    <property type="match status" value="1"/>
</dbReference>
<dbReference type="SUPFAM" id="SSF52440">
    <property type="entry name" value="PreATP-grasp domain"/>
    <property type="match status" value="1"/>
</dbReference>
<dbReference type="GO" id="GO:0046872">
    <property type="term" value="F:metal ion binding"/>
    <property type="evidence" value="ECO:0007669"/>
    <property type="project" value="UniProtKB-KW"/>
</dbReference>
<feature type="active site" evidence="11">
    <location>
        <position position="140"/>
    </location>
</feature>
<evidence type="ECO:0000256" key="7">
    <source>
        <dbReference type="ARBA" id="ARBA00022960"/>
    </source>
</evidence>
<dbReference type="InterPro" id="IPR005905">
    <property type="entry name" value="D_ala_D_ala"/>
</dbReference>
<dbReference type="HOGENOM" id="CLU_039268_1_1_0"/>
<dbReference type="PROSITE" id="PS00844">
    <property type="entry name" value="DALA_DALA_LIGASE_2"/>
    <property type="match status" value="1"/>
</dbReference>
<keyword evidence="3 10" id="KW-0963">Cytoplasm</keyword>
<dbReference type="InterPro" id="IPR011095">
    <property type="entry name" value="Dala_Dala_lig_C"/>
</dbReference>
<sequence>MRICIIYAGISTEREISIKTAEQIMKSLDKDKYDICELKIDKTEDIFKIKDMNVDLAFIALHGKFGEDGRVQAILEAMNIRYTGPGVLASGICMDKDIAKRVLSTYGIRTAKWWTIRKGEEFTYPKEYEKLIVKPNSGGSSIGVHFISNQQELDEALKDIFTMDDEAIMEEVIEGDEVSVPIIDGVAYPPIKIEALKGTYFDYTSKYSDGGAREYVTKFSDNLEKELKEFTEKAYYAAKCKGYSRVDFLVRDDKAYFMEVNTLPGMTATSLLPKSLASVGIGYRETLELLIRASLGE</sequence>
<accession>A0A0E3ZAQ0</accession>
<dbReference type="KEGG" id="sns:VC03_06205"/>
<keyword evidence="12" id="KW-0460">Magnesium</keyword>
<dbReference type="STRING" id="187101.VC03_06205"/>
<evidence type="ECO:0000256" key="11">
    <source>
        <dbReference type="PIRSR" id="PIRSR039102-1"/>
    </source>
</evidence>
<evidence type="ECO:0000256" key="10">
    <source>
        <dbReference type="HAMAP-Rule" id="MF_00047"/>
    </source>
</evidence>
<dbReference type="InterPro" id="IPR011127">
    <property type="entry name" value="Dala_Dala_lig_N"/>
</dbReference>
<evidence type="ECO:0000256" key="13">
    <source>
        <dbReference type="PROSITE-ProRule" id="PRU00409"/>
    </source>
</evidence>
<evidence type="ECO:0000256" key="3">
    <source>
        <dbReference type="ARBA" id="ARBA00022490"/>
    </source>
</evidence>
<proteinExistence type="inferred from homology"/>
<dbReference type="InterPro" id="IPR016185">
    <property type="entry name" value="PreATP-grasp_dom_sf"/>
</dbReference>
<evidence type="ECO:0000256" key="9">
    <source>
        <dbReference type="ARBA" id="ARBA00023316"/>
    </source>
</evidence>
<dbReference type="PROSITE" id="PS50975">
    <property type="entry name" value="ATP_GRASP"/>
    <property type="match status" value="1"/>
</dbReference>
<reference evidence="15 16" key="1">
    <citation type="journal article" date="2012" name="BMC Genomics">
        <title>Genomic sequence analysis and characterization of Sneathia amnii sp. nov.</title>
        <authorList>
            <consortium name="Vaginal Microbiome Consortium (additional members)"/>
            <person name="Harwich M.D.Jr."/>
            <person name="Serrano M.G."/>
            <person name="Fettweis J.M."/>
            <person name="Alves J.M."/>
            <person name="Reimers M.A."/>
            <person name="Buck G.A."/>
            <person name="Jefferson K.K."/>
        </authorList>
    </citation>
    <scope>NUCLEOTIDE SEQUENCE [LARGE SCALE GENOMIC DNA]</scope>
    <source>
        <strain evidence="15 16">SN35</strain>
    </source>
</reference>
<evidence type="ECO:0000256" key="5">
    <source>
        <dbReference type="ARBA" id="ARBA00022741"/>
    </source>
</evidence>
<feature type="binding site" evidence="12">
    <location>
        <position position="261"/>
    </location>
    <ligand>
        <name>Mg(2+)</name>
        <dbReference type="ChEBI" id="CHEBI:18420"/>
        <label>2</label>
    </ligand>
</feature>
<evidence type="ECO:0000256" key="2">
    <source>
        <dbReference type="ARBA" id="ARBA00010871"/>
    </source>
</evidence>
<dbReference type="InterPro" id="IPR000291">
    <property type="entry name" value="D-Ala_lig_Van_CS"/>
</dbReference>
<comment type="subcellular location">
    <subcellularLocation>
        <location evidence="1 10">Cytoplasm</location>
    </subcellularLocation>
</comment>
<evidence type="ECO:0000256" key="12">
    <source>
        <dbReference type="PIRSR" id="PIRSR039102-3"/>
    </source>
</evidence>
<dbReference type="PANTHER" id="PTHR23132:SF23">
    <property type="entry name" value="D-ALANINE--D-ALANINE LIGASE B"/>
    <property type="match status" value="1"/>
</dbReference>
<dbReference type="PROSITE" id="PS00843">
    <property type="entry name" value="DALA_DALA_LIGASE_1"/>
    <property type="match status" value="1"/>
</dbReference>
<evidence type="ECO:0000256" key="1">
    <source>
        <dbReference type="ARBA" id="ARBA00004496"/>
    </source>
</evidence>
<dbReference type="Gene3D" id="3.30.1490.20">
    <property type="entry name" value="ATP-grasp fold, A domain"/>
    <property type="match status" value="1"/>
</dbReference>
<comment type="catalytic activity">
    <reaction evidence="10">
        <text>2 D-alanine + ATP = D-alanyl-D-alanine + ADP + phosphate + H(+)</text>
        <dbReference type="Rhea" id="RHEA:11224"/>
        <dbReference type="ChEBI" id="CHEBI:15378"/>
        <dbReference type="ChEBI" id="CHEBI:30616"/>
        <dbReference type="ChEBI" id="CHEBI:43474"/>
        <dbReference type="ChEBI" id="CHEBI:57416"/>
        <dbReference type="ChEBI" id="CHEBI:57822"/>
        <dbReference type="ChEBI" id="CHEBI:456216"/>
        <dbReference type="EC" id="6.3.2.4"/>
    </reaction>
</comment>
<feature type="domain" description="ATP-grasp" evidence="14">
    <location>
        <begin position="100"/>
        <end position="292"/>
    </location>
</feature>
<gene>
    <name evidence="10" type="primary">ddl</name>
    <name evidence="15" type="ORF">VC03_06205</name>
</gene>
<dbReference type="Proteomes" id="UP000033103">
    <property type="component" value="Chromosome"/>
</dbReference>
<keyword evidence="5 13" id="KW-0547">Nucleotide-binding</keyword>
<feature type="active site" evidence="11">
    <location>
        <position position="13"/>
    </location>
</feature>
<dbReference type="RefSeq" id="WP_046329161.1">
    <property type="nucleotide sequence ID" value="NZ_CP011280.1"/>
</dbReference>
<dbReference type="Gene3D" id="3.30.470.20">
    <property type="entry name" value="ATP-grasp fold, B domain"/>
    <property type="match status" value="1"/>
</dbReference>
<organism evidence="15 16">
    <name type="scientific">Sneathia vaginalis</name>
    <dbReference type="NCBI Taxonomy" id="187101"/>
    <lineage>
        <taxon>Bacteria</taxon>
        <taxon>Fusobacteriati</taxon>
        <taxon>Fusobacteriota</taxon>
        <taxon>Fusobacteriia</taxon>
        <taxon>Fusobacteriales</taxon>
        <taxon>Leptotrichiaceae</taxon>
        <taxon>Sneathia</taxon>
    </lineage>
</organism>
<dbReference type="NCBIfam" id="NF002378">
    <property type="entry name" value="PRK01372.1"/>
    <property type="match status" value="1"/>
</dbReference>
<evidence type="ECO:0000256" key="6">
    <source>
        <dbReference type="ARBA" id="ARBA00022840"/>
    </source>
</evidence>
<dbReference type="GO" id="GO:0071555">
    <property type="term" value="P:cell wall organization"/>
    <property type="evidence" value="ECO:0007669"/>
    <property type="project" value="UniProtKB-KW"/>
</dbReference>
<comment type="cofactor">
    <cofactor evidence="12">
        <name>Mg(2+)</name>
        <dbReference type="ChEBI" id="CHEBI:18420"/>
    </cofactor>
    <cofactor evidence="12">
        <name>Mn(2+)</name>
        <dbReference type="ChEBI" id="CHEBI:29035"/>
    </cofactor>
    <text evidence="12">Binds 2 magnesium or manganese ions per subunit.</text>
</comment>
<evidence type="ECO:0000256" key="8">
    <source>
        <dbReference type="ARBA" id="ARBA00022984"/>
    </source>
</evidence>
<dbReference type="GO" id="GO:0008360">
    <property type="term" value="P:regulation of cell shape"/>
    <property type="evidence" value="ECO:0007669"/>
    <property type="project" value="UniProtKB-KW"/>
</dbReference>
<dbReference type="GO" id="GO:0009252">
    <property type="term" value="P:peptidoglycan biosynthetic process"/>
    <property type="evidence" value="ECO:0007669"/>
    <property type="project" value="UniProtKB-UniRule"/>
</dbReference>
<dbReference type="InterPro" id="IPR013815">
    <property type="entry name" value="ATP_grasp_subdomain_1"/>
</dbReference>
<feature type="binding site" evidence="12">
    <location>
        <position position="247"/>
    </location>
    <ligand>
        <name>Mg(2+)</name>
        <dbReference type="ChEBI" id="CHEBI:18420"/>
        <label>1</label>
    </ligand>
</feature>
<keyword evidence="12" id="KW-0464">Manganese</keyword>
<evidence type="ECO:0000313" key="16">
    <source>
        <dbReference type="Proteomes" id="UP000033103"/>
    </source>
</evidence>
<comment type="function">
    <text evidence="10">Cell wall formation.</text>
</comment>
<dbReference type="AlphaFoldDB" id="A0A0E3ZAQ0"/>
<name>A0A0E3ZAQ0_9FUSO</name>
<dbReference type="GO" id="GO:0008716">
    <property type="term" value="F:D-alanine-D-alanine ligase activity"/>
    <property type="evidence" value="ECO:0007669"/>
    <property type="project" value="UniProtKB-UniRule"/>
</dbReference>
<dbReference type="InterPro" id="IPR011761">
    <property type="entry name" value="ATP-grasp"/>
</dbReference>
<keyword evidence="16" id="KW-1185">Reference proteome</keyword>
<dbReference type="Pfam" id="PF07478">
    <property type="entry name" value="Dala_Dala_lig_C"/>
    <property type="match status" value="1"/>
</dbReference>
<evidence type="ECO:0000259" key="14">
    <source>
        <dbReference type="PROSITE" id="PS50975"/>
    </source>
</evidence>
<dbReference type="PANTHER" id="PTHR23132">
    <property type="entry name" value="D-ALANINE--D-ALANINE LIGASE"/>
    <property type="match status" value="1"/>
</dbReference>
<comment type="similarity">
    <text evidence="2 10">Belongs to the D-alanine--D-alanine ligase family.</text>
</comment>
<dbReference type="Gene3D" id="3.40.50.20">
    <property type="match status" value="1"/>
</dbReference>